<keyword evidence="1" id="KW-0812">Transmembrane</keyword>
<organism evidence="3 4">
    <name type="scientific">Trichuris muris</name>
    <name type="common">Mouse whipworm</name>
    <dbReference type="NCBI Taxonomy" id="70415"/>
    <lineage>
        <taxon>Eukaryota</taxon>
        <taxon>Metazoa</taxon>
        <taxon>Ecdysozoa</taxon>
        <taxon>Nematoda</taxon>
        <taxon>Enoplea</taxon>
        <taxon>Dorylaimia</taxon>
        <taxon>Trichinellida</taxon>
        <taxon>Trichuridae</taxon>
        <taxon>Trichuris</taxon>
    </lineage>
</organism>
<evidence type="ECO:0000313" key="4">
    <source>
        <dbReference type="WBParaSite" id="TMUE_1000004430.1"/>
    </source>
</evidence>
<feature type="transmembrane region" description="Helical" evidence="1">
    <location>
        <begin position="226"/>
        <end position="245"/>
    </location>
</feature>
<name>A0A5S6QBF6_TRIMR</name>
<dbReference type="SUPFAM" id="SSF53098">
    <property type="entry name" value="Ribonuclease H-like"/>
    <property type="match status" value="1"/>
</dbReference>
<keyword evidence="1" id="KW-1133">Transmembrane helix</keyword>
<sequence>MKAVLNSVLGQGPAVKAGTSAYIDDILVNEDIVIARHVEQHLARFESLGLRFGLIRLVLRRLPFRLLFLRSRGEYRCSFDKAKTATTHAIWIVSGDKAKVWTDASTLAHGVAVEVGDCIAENATWLRPDDACYINMAELDAAIKGLNLVISRGMRNIELMTDSSTVHRWISDGLSIKARLKTKAASEMPTRRRVDTELSLVKEYILELVVTLVKSASNKANVLTEVTLLIVATAGLMGTHFMCIFKRPYTSGLRVLLIKRT</sequence>
<protein>
    <submittedName>
        <fullName evidence="4">RNase H domain-containing protein</fullName>
    </submittedName>
</protein>
<evidence type="ECO:0000256" key="1">
    <source>
        <dbReference type="SAM" id="Phobius"/>
    </source>
</evidence>
<dbReference type="Proteomes" id="UP000046395">
    <property type="component" value="Unassembled WGS sequence"/>
</dbReference>
<dbReference type="AlphaFoldDB" id="A0A5S6QBF6"/>
<keyword evidence="1" id="KW-0472">Membrane</keyword>
<evidence type="ECO:0000259" key="2">
    <source>
        <dbReference type="Pfam" id="PF13456"/>
    </source>
</evidence>
<dbReference type="Pfam" id="PF13456">
    <property type="entry name" value="RVT_3"/>
    <property type="match status" value="1"/>
</dbReference>
<dbReference type="WBParaSite" id="TMUE_1000004430.1">
    <property type="protein sequence ID" value="TMUE_1000004430.1"/>
    <property type="gene ID" value="WBGene00298952"/>
</dbReference>
<keyword evidence="3" id="KW-1185">Reference proteome</keyword>
<dbReference type="InterPro" id="IPR002156">
    <property type="entry name" value="RNaseH_domain"/>
</dbReference>
<dbReference type="Gene3D" id="3.30.420.10">
    <property type="entry name" value="Ribonuclease H-like superfamily/Ribonuclease H"/>
    <property type="match status" value="1"/>
</dbReference>
<dbReference type="GO" id="GO:0003676">
    <property type="term" value="F:nucleic acid binding"/>
    <property type="evidence" value="ECO:0007669"/>
    <property type="project" value="InterPro"/>
</dbReference>
<dbReference type="InterPro" id="IPR012337">
    <property type="entry name" value="RNaseH-like_sf"/>
</dbReference>
<dbReference type="InterPro" id="IPR036397">
    <property type="entry name" value="RNaseH_sf"/>
</dbReference>
<feature type="domain" description="RNase H type-1" evidence="2">
    <location>
        <begin position="134"/>
        <end position="174"/>
    </location>
</feature>
<reference evidence="4" key="1">
    <citation type="submission" date="2019-12" db="UniProtKB">
        <authorList>
            <consortium name="WormBaseParasite"/>
        </authorList>
    </citation>
    <scope>IDENTIFICATION</scope>
</reference>
<evidence type="ECO:0000313" key="3">
    <source>
        <dbReference type="Proteomes" id="UP000046395"/>
    </source>
</evidence>
<dbReference type="STRING" id="70415.A0A5S6QBF6"/>
<dbReference type="GO" id="GO:0004523">
    <property type="term" value="F:RNA-DNA hybrid ribonuclease activity"/>
    <property type="evidence" value="ECO:0007669"/>
    <property type="project" value="InterPro"/>
</dbReference>
<accession>A0A5S6QBF6</accession>
<proteinExistence type="predicted"/>